<reference evidence="1 2" key="1">
    <citation type="journal article" date="2011" name="Appl. Environ. Microbiol.">
        <title>Complete genome sequence of the fish pathogen Flavobacterium branchiophilum.</title>
        <authorList>
            <consortium name="1:IP"/>
            <consortium name="Microbial Evolutionary Genomics,F-75015 Paris"/>
            <consortium name="France 2:CNRS"/>
            <consortium name="URA2171"/>
            <consortium name="F-75015 Paris,France 3:Unite de Virologie et Immunologie Mol."/>
            <consortium name="INRA,78352 Jouy en Josas Cedex"/>
            <consortium name="France. 4:Unite de Mathemathique"/>
            <consortium name="Informatique et Genome,INRA"/>
            <consortium name="78352 Jouy en Josas Cedex"/>
            <consortium name="France. 5:CEA/Genoscope"/>
            <consortium name="Evry"/>
            <consortium name="France"/>
            <person name="Touchon M."/>
            <person name="Barbier P."/>
            <person name="Bernardet J.F."/>
            <person name="Loux V."/>
            <person name="Vacherie B."/>
            <person name="Barbe V."/>
            <person name="Rocha E.P."/>
            <person name="Duchaud E."/>
        </authorList>
    </citation>
    <scope>NUCLEOTIDE SEQUENCE [LARGE SCALE GENOMIC DNA]</scope>
    <source>
        <strain evidence="1 2">FL-15</strain>
    </source>
</reference>
<accession>G2Z6C2</accession>
<dbReference type="RefSeq" id="WP_014085390.1">
    <property type="nucleotide sequence ID" value="NC_016001.1"/>
</dbReference>
<name>G2Z6C2_FLABF</name>
<evidence type="ECO:0000313" key="2">
    <source>
        <dbReference type="Proteomes" id="UP000009186"/>
    </source>
</evidence>
<dbReference type="HOGENOM" id="CLU_2046199_0_0_10"/>
<dbReference type="AlphaFoldDB" id="G2Z6C2"/>
<gene>
    <name evidence="1" type="ordered locus">FBFL15_2997</name>
</gene>
<dbReference type="Proteomes" id="UP000009186">
    <property type="component" value="Chromosome"/>
</dbReference>
<organism evidence="1 2">
    <name type="scientific">Flavobacterium branchiophilum (strain FL-15)</name>
    <dbReference type="NCBI Taxonomy" id="1034807"/>
    <lineage>
        <taxon>Bacteria</taxon>
        <taxon>Pseudomonadati</taxon>
        <taxon>Bacteroidota</taxon>
        <taxon>Flavobacteriia</taxon>
        <taxon>Flavobacteriales</taxon>
        <taxon>Flavobacteriaceae</taxon>
        <taxon>Flavobacterium</taxon>
    </lineage>
</organism>
<evidence type="ECO:0000313" key="1">
    <source>
        <dbReference type="EMBL" id="CCB70942.1"/>
    </source>
</evidence>
<dbReference type="EMBL" id="FQ859183">
    <property type="protein sequence ID" value="CCB70942.1"/>
    <property type="molecule type" value="Genomic_DNA"/>
</dbReference>
<dbReference type="KEGG" id="fbr:FBFL15_2997"/>
<protein>
    <submittedName>
        <fullName evidence="1">Uncharacterized protein</fullName>
    </submittedName>
</protein>
<proteinExistence type="predicted"/>
<sequence>MKKIITLVLLTVSTICFSQQTELLVKAKIRSEGFSCEHDTISKKIILTVDLEGKTYTLLNTTIKNCEVAYPLPSPKKDRLLKLYIESNNYEKKYFEFELKAGSKGNIEIGEILLKKKAKE</sequence>
<keyword evidence="2" id="KW-1185">Reference proteome</keyword>